<dbReference type="OrthoDB" id="9803751at2"/>
<name>A0A4P9UL81_METBY</name>
<keyword evidence="1" id="KW-1133">Transmembrane helix</keyword>
<feature type="transmembrane region" description="Helical" evidence="1">
    <location>
        <begin position="21"/>
        <end position="43"/>
    </location>
</feature>
<feature type="transmembrane region" description="Helical" evidence="1">
    <location>
        <begin position="195"/>
        <end position="212"/>
    </location>
</feature>
<dbReference type="STRING" id="675511.GCA_000341735_01662"/>
<dbReference type="Pfam" id="PF00884">
    <property type="entry name" value="Sulfatase"/>
    <property type="match status" value="1"/>
</dbReference>
<dbReference type="PANTHER" id="PTHR43751">
    <property type="entry name" value="SULFATASE"/>
    <property type="match status" value="1"/>
</dbReference>
<organism evidence="3 4">
    <name type="scientific">Methylotuvimicrobium buryatense</name>
    <name type="common">Methylomicrobium buryatense</name>
    <dbReference type="NCBI Taxonomy" id="95641"/>
    <lineage>
        <taxon>Bacteria</taxon>
        <taxon>Pseudomonadati</taxon>
        <taxon>Pseudomonadota</taxon>
        <taxon>Gammaproteobacteria</taxon>
        <taxon>Methylococcales</taxon>
        <taxon>Methylococcaceae</taxon>
        <taxon>Methylotuvimicrobium</taxon>
    </lineage>
</organism>
<dbReference type="PANTHER" id="PTHR43751:SF3">
    <property type="entry name" value="SULFATASE N-TERMINAL DOMAIN-CONTAINING PROTEIN"/>
    <property type="match status" value="1"/>
</dbReference>
<protein>
    <recommendedName>
        <fullName evidence="2">Sulfatase N-terminal domain-containing protein</fullName>
    </recommendedName>
</protein>
<feature type="domain" description="Sulfatase N-terminal" evidence="2">
    <location>
        <begin position="301"/>
        <end position="565"/>
    </location>
</feature>
<accession>A0A4P9UL81</accession>
<dbReference type="KEGG" id="mbur:EQU24_06760"/>
<reference evidence="4" key="1">
    <citation type="journal article" date="2019" name="J. Bacteriol.">
        <title>A Mutagenic Screen Identifies a TonB-Dependent Receptor Required for the Lanthanide Metal Switch in the Type I Methanotroph 'Methylotuvimicrobium buryatense' 5GB1C.</title>
        <authorList>
            <person name="Groom J.D."/>
            <person name="Ford S.M."/>
            <person name="Pesesky M.W."/>
            <person name="Lidstrom M.E."/>
        </authorList>
    </citation>
    <scope>NUCLEOTIDE SEQUENCE [LARGE SCALE GENOMIC DNA]</scope>
    <source>
        <strain evidence="4">5GB1C</strain>
    </source>
</reference>
<keyword evidence="1" id="KW-0472">Membrane</keyword>
<keyword evidence="1" id="KW-0812">Transmembrane</keyword>
<proteinExistence type="predicted"/>
<dbReference type="InterPro" id="IPR000917">
    <property type="entry name" value="Sulfatase_N"/>
</dbReference>
<feature type="transmembrane region" description="Helical" evidence="1">
    <location>
        <begin position="98"/>
        <end position="117"/>
    </location>
</feature>
<evidence type="ECO:0000259" key="2">
    <source>
        <dbReference type="Pfam" id="PF00884"/>
    </source>
</evidence>
<dbReference type="SUPFAM" id="SSF53649">
    <property type="entry name" value="Alkaline phosphatase-like"/>
    <property type="match status" value="1"/>
</dbReference>
<dbReference type="EMBL" id="CP035467">
    <property type="protein sequence ID" value="QCW81984.1"/>
    <property type="molecule type" value="Genomic_DNA"/>
</dbReference>
<sequence length="684" mass="78442">MYCVPRFPLSLEKHVWRHRRLVSVITVVAIIQLFELALLQVKYDIFIGGGFLQPYAYLTLFERLGFILLSLWYDFVLFGLIGVAWFYIADRLNKSGILIYYSFTVIILLGMGMWLGLKFKVLSYFNDTINYQIIANLGGGSLRDGLLYAANEIVLFAGTMAGLVVLFILIARFLKNHQYVRDYHNALSQSHCFKWTLTIMTLITPFLTYAVSDSDYWRYGLSKKTSYNLITGGLDLLTDFDRDGYGLFGYPKDPAPFDKSIYPGAIDIPGNQIDEDGIMGDAQLIPLTPDPLHSIEPRPGKNIILIVLETARFDLLNKQLNGRYVAPVMREIARTGTSVDYAFSHTGYTTTSLMAIFNRELIYHDHRFKLLDYLKKAGYGISIISGQDESFGDVATFTGMNATGNYYFDAQTAIEDRVFPSKDPGSLRLSEERVVAQFQKRFAELNFEQPQFIYLNFQAGHFPYSHPTMQKILIDQFIPRSQIRAENREWVTATYWNAIANADWAVGQVVEMLKSKNLYDQTILVILGDHGESLFEDGFLGHGHAINDAQTHIPLVFNDPNIEVQEAIGQIDVAEMAIRSAFGLPNQWLDQEKTVFQLVGNLKLPALIGHVQYGGDRVVFDFRSEQAFMSGLQQWKPYQDWLEDPQQKERMTNIIREWENLKWHEFEYRQRTKFPSAQSFIHKH</sequence>
<evidence type="ECO:0000313" key="3">
    <source>
        <dbReference type="EMBL" id="QCW81984.1"/>
    </source>
</evidence>
<feature type="transmembrane region" description="Helical" evidence="1">
    <location>
        <begin position="153"/>
        <end position="174"/>
    </location>
</feature>
<dbReference type="Proteomes" id="UP000305881">
    <property type="component" value="Chromosome"/>
</dbReference>
<feature type="transmembrane region" description="Helical" evidence="1">
    <location>
        <begin position="63"/>
        <end position="86"/>
    </location>
</feature>
<dbReference type="Gene3D" id="3.40.720.10">
    <property type="entry name" value="Alkaline Phosphatase, subunit A"/>
    <property type="match status" value="1"/>
</dbReference>
<gene>
    <name evidence="3" type="ORF">EQU24_06760</name>
</gene>
<dbReference type="AlphaFoldDB" id="A0A4P9UL81"/>
<dbReference type="InterPro" id="IPR052701">
    <property type="entry name" value="GAG_Ulvan_Degrading_Sulfatases"/>
</dbReference>
<evidence type="ECO:0000313" key="4">
    <source>
        <dbReference type="Proteomes" id="UP000305881"/>
    </source>
</evidence>
<dbReference type="InterPro" id="IPR017850">
    <property type="entry name" value="Alkaline_phosphatase_core_sf"/>
</dbReference>
<keyword evidence="4" id="KW-1185">Reference proteome</keyword>
<evidence type="ECO:0000256" key="1">
    <source>
        <dbReference type="SAM" id="Phobius"/>
    </source>
</evidence>